<feature type="domain" description="Prepilin type IV endopeptidase peptidase" evidence="2">
    <location>
        <begin position="6"/>
        <end position="105"/>
    </location>
</feature>
<protein>
    <submittedName>
        <fullName evidence="3">Pilus assembly protein CpaA</fullName>
    </submittedName>
</protein>
<keyword evidence="4" id="KW-1185">Reference proteome</keyword>
<dbReference type="RefSeq" id="WP_039427383.1">
    <property type="nucleotide sequence ID" value="NZ_CP061844.1"/>
</dbReference>
<keyword evidence="1" id="KW-0472">Membrane</keyword>
<dbReference type="InterPro" id="IPR000045">
    <property type="entry name" value="Prepilin_IV_endopep_pep"/>
</dbReference>
<evidence type="ECO:0000256" key="1">
    <source>
        <dbReference type="SAM" id="Phobius"/>
    </source>
</evidence>
<name>A0A099LWM7_9VIBR</name>
<dbReference type="AlphaFoldDB" id="A0A099LWM7"/>
<feature type="transmembrane region" description="Helical" evidence="1">
    <location>
        <begin position="51"/>
        <end position="70"/>
    </location>
</feature>
<dbReference type="STRING" id="29495.EA26_11040"/>
<dbReference type="Gene3D" id="1.20.120.1220">
    <property type="match status" value="1"/>
</dbReference>
<sequence length="145" mass="15863">MPLLILFFFSLSLYACYTDARYRVITNNTVLLAFCASLLIALQLGYLLPALGIASLCFFASVALWVLGFWGGGDAKLFPAMMLAISPKYAVLAIAFIGLLGGVTTLFIWLYCLKSKPSIKKIGIPYGIPISLSCSLFMFLSWLVL</sequence>
<keyword evidence="1" id="KW-0812">Transmembrane</keyword>
<comment type="caution">
    <text evidence="3">The sequence shown here is derived from an EMBL/GenBank/DDBJ whole genome shotgun (WGS) entry which is preliminary data.</text>
</comment>
<feature type="transmembrane region" description="Helical" evidence="1">
    <location>
        <begin position="25"/>
        <end position="44"/>
    </location>
</feature>
<evidence type="ECO:0000313" key="4">
    <source>
        <dbReference type="Proteomes" id="UP000029994"/>
    </source>
</evidence>
<proteinExistence type="predicted"/>
<dbReference type="EMBL" id="JMCG01000001">
    <property type="protein sequence ID" value="KGK11811.1"/>
    <property type="molecule type" value="Genomic_DNA"/>
</dbReference>
<dbReference type="GO" id="GO:0016020">
    <property type="term" value="C:membrane"/>
    <property type="evidence" value="ECO:0007669"/>
    <property type="project" value="InterPro"/>
</dbReference>
<dbReference type="eggNOG" id="COG4960">
    <property type="taxonomic scope" value="Bacteria"/>
</dbReference>
<feature type="transmembrane region" description="Helical" evidence="1">
    <location>
        <begin position="124"/>
        <end position="144"/>
    </location>
</feature>
<dbReference type="Proteomes" id="UP000029994">
    <property type="component" value="Unassembled WGS sequence"/>
</dbReference>
<gene>
    <name evidence="3" type="ORF">EA26_11040</name>
</gene>
<evidence type="ECO:0000259" key="2">
    <source>
        <dbReference type="Pfam" id="PF01478"/>
    </source>
</evidence>
<evidence type="ECO:0000313" key="3">
    <source>
        <dbReference type="EMBL" id="KGK11811.1"/>
    </source>
</evidence>
<feature type="transmembrane region" description="Helical" evidence="1">
    <location>
        <begin position="90"/>
        <end position="112"/>
    </location>
</feature>
<dbReference type="Pfam" id="PF01478">
    <property type="entry name" value="Peptidase_A24"/>
    <property type="match status" value="1"/>
</dbReference>
<dbReference type="GeneID" id="43683703"/>
<dbReference type="GO" id="GO:0004190">
    <property type="term" value="F:aspartic-type endopeptidase activity"/>
    <property type="evidence" value="ECO:0007669"/>
    <property type="project" value="InterPro"/>
</dbReference>
<reference evidence="3 4" key="1">
    <citation type="submission" date="2014-04" db="EMBL/GenBank/DDBJ databases">
        <title>Genome sequencing of Vibrio navarrensis strains.</title>
        <authorList>
            <person name="Gladney L.M."/>
            <person name="Katz L.S."/>
            <person name="Marino-Ramirez L."/>
            <person name="Jordan I.K."/>
        </authorList>
    </citation>
    <scope>NUCLEOTIDE SEQUENCE [LARGE SCALE GENOMIC DNA]</scope>
    <source>
        <strain evidence="3 4">ATCC 51183</strain>
    </source>
</reference>
<organism evidence="3 4">
    <name type="scientific">Vibrio navarrensis</name>
    <dbReference type="NCBI Taxonomy" id="29495"/>
    <lineage>
        <taxon>Bacteria</taxon>
        <taxon>Pseudomonadati</taxon>
        <taxon>Pseudomonadota</taxon>
        <taxon>Gammaproteobacteria</taxon>
        <taxon>Vibrionales</taxon>
        <taxon>Vibrionaceae</taxon>
        <taxon>Vibrio</taxon>
    </lineage>
</organism>
<accession>A0A099LWM7</accession>
<keyword evidence="1" id="KW-1133">Transmembrane helix</keyword>